<name>J3TWK3_CARRU</name>
<keyword evidence="4" id="KW-0812">Transmembrane</keyword>
<accession>J3TWK3</accession>
<dbReference type="GO" id="GO:0005829">
    <property type="term" value="C:cytosol"/>
    <property type="evidence" value="ECO:0007669"/>
    <property type="project" value="TreeGrafter"/>
</dbReference>
<dbReference type="PATRIC" id="fig|1202540.3.peg.119"/>
<dbReference type="HOGENOM" id="CLU_728977_0_0_6"/>
<evidence type="ECO:0000256" key="3">
    <source>
        <dbReference type="ARBA" id="ARBA00022840"/>
    </source>
</evidence>
<dbReference type="PANTHER" id="PTHR42918">
    <property type="entry name" value="LYSYL-TRNA SYNTHETASE"/>
    <property type="match status" value="1"/>
</dbReference>
<keyword evidence="4" id="KW-0472">Membrane</keyword>
<reference evidence="6 7" key="1">
    <citation type="journal article" date="2012" name="Mol. Biol. Evol.">
        <title>Genome reduction and co-evolution between the primary and secondary bacterial symbionts of psyllids.</title>
        <authorList>
            <person name="Sloan D.B."/>
            <person name="Moran N.A."/>
        </authorList>
    </citation>
    <scope>NUCLEOTIDE SEQUENCE [LARGE SCALE GENOMIC DNA]</scope>
    <source>
        <strain evidence="6 7">PC</strain>
    </source>
</reference>
<dbReference type="STRING" id="1202540.A357_0145"/>
<feature type="domain" description="Aminoacyl-transfer RNA synthetases class-II family profile" evidence="5">
    <location>
        <begin position="154"/>
        <end position="380"/>
    </location>
</feature>
<dbReference type="InterPro" id="IPR004364">
    <property type="entry name" value="Aa-tRNA-synt_II"/>
</dbReference>
<organism evidence="6 7">
    <name type="scientific">Candidatus Carsonella ruddii PC isolate NHV</name>
    <dbReference type="NCBI Taxonomy" id="1202540"/>
    <lineage>
        <taxon>Bacteria</taxon>
        <taxon>Pseudomonadati</taxon>
        <taxon>Pseudomonadota</taxon>
        <taxon>Gammaproteobacteria</taxon>
        <taxon>Oceanospirillales</taxon>
        <taxon>Halomonadaceae</taxon>
        <taxon>Zymobacter group</taxon>
        <taxon>Candidatus Carsonella</taxon>
    </lineage>
</organism>
<dbReference type="RefSeq" id="WP_014887644.1">
    <property type="nucleotide sequence ID" value="NC_018418.1"/>
</dbReference>
<dbReference type="GO" id="GO:0000049">
    <property type="term" value="F:tRNA binding"/>
    <property type="evidence" value="ECO:0007669"/>
    <property type="project" value="TreeGrafter"/>
</dbReference>
<gene>
    <name evidence="6" type="primary">lysS</name>
    <name evidence="6" type="ORF">A357_0145</name>
</gene>
<dbReference type="Proteomes" id="UP000003935">
    <property type="component" value="Chromosome"/>
</dbReference>
<evidence type="ECO:0000256" key="4">
    <source>
        <dbReference type="SAM" id="Phobius"/>
    </source>
</evidence>
<dbReference type="InterPro" id="IPR006195">
    <property type="entry name" value="aa-tRNA-synth_II"/>
</dbReference>
<evidence type="ECO:0000313" key="7">
    <source>
        <dbReference type="Proteomes" id="UP000003935"/>
    </source>
</evidence>
<proteinExistence type="predicted"/>
<dbReference type="InterPro" id="IPR045864">
    <property type="entry name" value="aa-tRNA-synth_II/BPL/LPL"/>
</dbReference>
<sequence>MIINYKKYRFFYSKIIRIKNPFIEIEDFTGKIQIYSKNKVKLGDIIFSYCKIKKTKNKIFYYYPFFIKIFIKCISYKKKNFLKKKIFSIKNFIYNYLNFFMFLNIDTNNLCSKKNSSNSNNFKTFNFCKKKFFYLKISPELNIKKILSCNYNNIYELNYCFRNEGKSNIHCFEFLMLEYYSSNLTFKNSIFFLEFFIKNIFLAHSFFYFFVYKINFSIKHFFKKKSIIELLFLMFKKKKIKFFKNINLLFFFLILKNIKILKNFSVSSLIFKIFDNIIIKNYYLPIFVKLFTKKNSLLSKPNFLNLKFVNRFELYISSIEISNGFDELNDYFLQKENFKKKNKDFLVYIKNGLQNYNGVGIGIFRILMIMYKIKNIKHIK</sequence>
<evidence type="ECO:0000259" key="5">
    <source>
        <dbReference type="PROSITE" id="PS50862"/>
    </source>
</evidence>
<dbReference type="GO" id="GO:0004824">
    <property type="term" value="F:lysine-tRNA ligase activity"/>
    <property type="evidence" value="ECO:0007669"/>
    <property type="project" value="TreeGrafter"/>
</dbReference>
<feature type="transmembrane region" description="Helical" evidence="4">
    <location>
        <begin position="87"/>
        <end position="105"/>
    </location>
</feature>
<keyword evidence="4" id="KW-1133">Transmembrane helix</keyword>
<keyword evidence="3" id="KW-0067">ATP-binding</keyword>
<dbReference type="PANTHER" id="PTHR42918:SF15">
    <property type="entry name" value="LYSINE--TRNA LIGASE, CHLOROPLASTIC_MITOCHONDRIAL"/>
    <property type="match status" value="1"/>
</dbReference>
<feature type="transmembrane region" description="Helical" evidence="4">
    <location>
        <begin position="190"/>
        <end position="211"/>
    </location>
</feature>
<dbReference type="EMBL" id="CP003545">
    <property type="protein sequence ID" value="AFP84345.1"/>
    <property type="molecule type" value="Genomic_DNA"/>
</dbReference>
<dbReference type="Gene3D" id="3.30.930.10">
    <property type="entry name" value="Bira Bifunctional Protein, Domain 2"/>
    <property type="match status" value="1"/>
</dbReference>
<dbReference type="Pfam" id="PF00152">
    <property type="entry name" value="tRNA-synt_2"/>
    <property type="match status" value="1"/>
</dbReference>
<dbReference type="PROSITE" id="PS50862">
    <property type="entry name" value="AA_TRNA_LIGASE_II"/>
    <property type="match status" value="1"/>
</dbReference>
<dbReference type="OrthoDB" id="9802326at2"/>
<dbReference type="GO" id="GO:0005524">
    <property type="term" value="F:ATP binding"/>
    <property type="evidence" value="ECO:0007669"/>
    <property type="project" value="InterPro"/>
</dbReference>
<dbReference type="AlphaFoldDB" id="J3TWK3"/>
<keyword evidence="2" id="KW-0547">Nucleotide-binding</keyword>
<dbReference type="KEGG" id="crv:A357_0145"/>
<evidence type="ECO:0000256" key="1">
    <source>
        <dbReference type="ARBA" id="ARBA00022598"/>
    </source>
</evidence>
<evidence type="ECO:0000256" key="2">
    <source>
        <dbReference type="ARBA" id="ARBA00022741"/>
    </source>
</evidence>
<keyword evidence="1" id="KW-0436">Ligase</keyword>
<dbReference type="GO" id="GO:0006430">
    <property type="term" value="P:lysyl-tRNA aminoacylation"/>
    <property type="evidence" value="ECO:0007669"/>
    <property type="project" value="TreeGrafter"/>
</dbReference>
<evidence type="ECO:0000313" key="6">
    <source>
        <dbReference type="EMBL" id="AFP84345.1"/>
    </source>
</evidence>
<protein>
    <submittedName>
        <fullName evidence="6">Lysyl-tRNA synthetase</fullName>
    </submittedName>
</protein>
<keyword evidence="6" id="KW-0030">Aminoacyl-tRNA synthetase</keyword>
<dbReference type="SUPFAM" id="SSF55681">
    <property type="entry name" value="Class II aaRS and biotin synthetases"/>
    <property type="match status" value="1"/>
</dbReference>